<evidence type="ECO:0000313" key="2">
    <source>
        <dbReference type="Proteomes" id="UP000637423"/>
    </source>
</evidence>
<dbReference type="Proteomes" id="UP000637423">
    <property type="component" value="Unassembled WGS sequence"/>
</dbReference>
<comment type="caution">
    <text evidence="1">The sequence shown here is derived from an EMBL/GenBank/DDBJ whole genome shotgun (WGS) entry which is preliminary data.</text>
</comment>
<evidence type="ECO:0000313" key="1">
    <source>
        <dbReference type="EMBL" id="GGC93520.1"/>
    </source>
</evidence>
<proteinExistence type="predicted"/>
<dbReference type="AlphaFoldDB" id="A0A916XQV6"/>
<protein>
    <submittedName>
        <fullName evidence="1">Uncharacterized protein</fullName>
    </submittedName>
</protein>
<reference evidence="1" key="1">
    <citation type="journal article" date="2014" name="Int. J. Syst. Evol. Microbiol.">
        <title>Complete genome sequence of Corynebacterium casei LMG S-19264T (=DSM 44701T), isolated from a smear-ripened cheese.</title>
        <authorList>
            <consortium name="US DOE Joint Genome Institute (JGI-PGF)"/>
            <person name="Walter F."/>
            <person name="Albersmeier A."/>
            <person name="Kalinowski J."/>
            <person name="Ruckert C."/>
        </authorList>
    </citation>
    <scope>NUCLEOTIDE SEQUENCE</scope>
    <source>
        <strain evidence="1">CGMCC 1.10998</strain>
    </source>
</reference>
<name>A0A916XQV6_9BURK</name>
<gene>
    <name evidence="1" type="ORF">GCM10011396_46010</name>
</gene>
<dbReference type="EMBL" id="BMED01000006">
    <property type="protein sequence ID" value="GGC93520.1"/>
    <property type="molecule type" value="Genomic_DNA"/>
</dbReference>
<sequence length="69" mass="7599">MRKIKVGDRVELCGQKYPDGETGIHWVHTDCGNPPSESKPNGFIKIIGSNGTAGANLESAQTYCRLWKH</sequence>
<accession>A0A916XQV6</accession>
<organism evidence="1 2">
    <name type="scientific">Undibacterium terreum</name>
    <dbReference type="NCBI Taxonomy" id="1224302"/>
    <lineage>
        <taxon>Bacteria</taxon>
        <taxon>Pseudomonadati</taxon>
        <taxon>Pseudomonadota</taxon>
        <taxon>Betaproteobacteria</taxon>
        <taxon>Burkholderiales</taxon>
        <taxon>Oxalobacteraceae</taxon>
        <taxon>Undibacterium</taxon>
    </lineage>
</organism>
<keyword evidence="2" id="KW-1185">Reference proteome</keyword>
<reference evidence="1" key="2">
    <citation type="submission" date="2020-09" db="EMBL/GenBank/DDBJ databases">
        <authorList>
            <person name="Sun Q."/>
            <person name="Zhou Y."/>
        </authorList>
    </citation>
    <scope>NUCLEOTIDE SEQUENCE</scope>
    <source>
        <strain evidence="1">CGMCC 1.10998</strain>
    </source>
</reference>